<organism evidence="1 2">
    <name type="scientific">Williamsoniiplasma luminosum</name>
    <dbReference type="NCBI Taxonomy" id="214888"/>
    <lineage>
        <taxon>Bacteria</taxon>
        <taxon>Bacillati</taxon>
        <taxon>Mycoplasmatota</taxon>
        <taxon>Mollicutes</taxon>
        <taxon>Entomoplasmatales</taxon>
        <taxon>Williamsoniiplasma</taxon>
    </lineage>
</organism>
<evidence type="ECO:0000313" key="1">
    <source>
        <dbReference type="EMBL" id="AVP49226.1"/>
    </source>
</evidence>
<reference evidence="2" key="1">
    <citation type="submission" date="2018-02" db="EMBL/GenBank/DDBJ databases">
        <title>Firefly genomes illuminate parallel origins of bioluminescence in beetles.</title>
        <authorList>
            <person name="Fallon T.R."/>
            <person name="Lower S.E.S."/>
            <person name="Behringer M."/>
            <person name="Weng J.-K."/>
        </authorList>
    </citation>
    <scope>NUCLEOTIDE SEQUENCE [LARGE SCALE GENOMIC DNA]</scope>
</reference>
<dbReference type="AlphaFoldDB" id="A0A2S0NJN9"/>
<dbReference type="RefSeq" id="WP_303662565.1">
    <property type="nucleotide sequence ID" value="NZ_CP027019.1"/>
</dbReference>
<protein>
    <submittedName>
        <fullName evidence="1">Uncharacterized protein</fullName>
    </submittedName>
</protein>
<name>A0A2S0NJN9_9MOLU</name>
<gene>
    <name evidence="1" type="ORF">C5T88_01355</name>
</gene>
<dbReference type="EMBL" id="CP027019">
    <property type="protein sequence ID" value="AVP49226.1"/>
    <property type="molecule type" value="Genomic_DNA"/>
</dbReference>
<evidence type="ECO:0000313" key="2">
    <source>
        <dbReference type="Proteomes" id="UP000239250"/>
    </source>
</evidence>
<proteinExistence type="predicted"/>
<sequence length="105" mass="12305">MNKINFKAHNYEKFHDFKDIMIQAFGIGCSLCESDEIEYVHQNHPPIIGNLIKNQGKNLTDQEVDKLIAKPLEQWQAFDEQNANQMIPTFLCMNCFEIEKDKNEE</sequence>
<accession>A0A2S0NJN9</accession>
<dbReference type="Proteomes" id="UP000239250">
    <property type="component" value="Chromosome"/>
</dbReference>